<organism evidence="3 4">
    <name type="scientific">Azospira restricta</name>
    <dbReference type="NCBI Taxonomy" id="404405"/>
    <lineage>
        <taxon>Bacteria</taxon>
        <taxon>Pseudomonadati</taxon>
        <taxon>Pseudomonadota</taxon>
        <taxon>Betaproteobacteria</taxon>
        <taxon>Rhodocyclales</taxon>
        <taxon>Rhodocyclaceae</taxon>
        <taxon>Azospira</taxon>
    </lineage>
</organism>
<name>A0A974PV40_9RHOO</name>
<dbReference type="KEGG" id="ares:IWH25_09925"/>
<dbReference type="EMBL" id="CP064781">
    <property type="protein sequence ID" value="QRJ62127.1"/>
    <property type="molecule type" value="Genomic_DNA"/>
</dbReference>
<keyword evidence="4" id="KW-1185">Reference proteome</keyword>
<dbReference type="Proteomes" id="UP000663444">
    <property type="component" value="Chromosome"/>
</dbReference>
<reference evidence="3" key="1">
    <citation type="submission" date="2020-11" db="EMBL/GenBank/DDBJ databases">
        <title>Azospira restricta DSM 18626 genome sequence.</title>
        <authorList>
            <person name="Moe W.M."/>
        </authorList>
    </citation>
    <scope>NUCLEOTIDE SEQUENCE</scope>
    <source>
        <strain evidence="3">DSM 18626</strain>
    </source>
</reference>
<sequence>MKPTFVATALLAAAFALPGFAAEADKPARTEAAPAKMHSHVEEKTGVPQKRAAADPAKPDPRKNRALHLHPRDGKQ</sequence>
<dbReference type="RefSeq" id="WP_203385654.1">
    <property type="nucleotide sequence ID" value="NZ_CP064781.1"/>
</dbReference>
<evidence type="ECO:0000256" key="1">
    <source>
        <dbReference type="SAM" id="MobiDB-lite"/>
    </source>
</evidence>
<feature type="signal peptide" evidence="2">
    <location>
        <begin position="1"/>
        <end position="21"/>
    </location>
</feature>
<feature type="region of interest" description="Disordered" evidence="1">
    <location>
        <begin position="25"/>
        <end position="76"/>
    </location>
</feature>
<evidence type="ECO:0000256" key="2">
    <source>
        <dbReference type="SAM" id="SignalP"/>
    </source>
</evidence>
<evidence type="ECO:0000313" key="3">
    <source>
        <dbReference type="EMBL" id="QRJ62127.1"/>
    </source>
</evidence>
<evidence type="ECO:0000313" key="4">
    <source>
        <dbReference type="Proteomes" id="UP000663444"/>
    </source>
</evidence>
<gene>
    <name evidence="3" type="ORF">IWH25_09925</name>
</gene>
<accession>A0A974PV40</accession>
<dbReference type="AlphaFoldDB" id="A0A974PV40"/>
<protein>
    <submittedName>
        <fullName evidence="3">Uncharacterized protein</fullName>
    </submittedName>
</protein>
<feature type="chain" id="PRO_5037240748" evidence="2">
    <location>
        <begin position="22"/>
        <end position="76"/>
    </location>
</feature>
<keyword evidence="2" id="KW-0732">Signal</keyword>
<proteinExistence type="predicted"/>